<proteinExistence type="predicted"/>
<dbReference type="KEGG" id="kra:Krad_4607"/>
<dbReference type="Proteomes" id="UP000001116">
    <property type="component" value="Plasmid pKRAD01"/>
</dbReference>
<evidence type="ECO:0000313" key="4">
    <source>
        <dbReference type="Proteomes" id="UP000001116"/>
    </source>
</evidence>
<dbReference type="AlphaFoldDB" id="A6WGX7"/>
<evidence type="ECO:0000259" key="2">
    <source>
        <dbReference type="PROSITE" id="PS50943"/>
    </source>
</evidence>
<feature type="domain" description="HTH cro/C1-type" evidence="2">
    <location>
        <begin position="59"/>
        <end position="81"/>
    </location>
</feature>
<keyword evidence="3" id="KW-0614">Plasmid</keyword>
<evidence type="ECO:0000256" key="1">
    <source>
        <dbReference type="SAM" id="MobiDB-lite"/>
    </source>
</evidence>
<protein>
    <recommendedName>
        <fullName evidence="2">HTH cro/C1-type domain-containing protein</fullName>
    </recommendedName>
</protein>
<accession>A6WGX7</accession>
<name>A6WGX7_KINRD</name>
<dbReference type="CDD" id="cd00093">
    <property type="entry name" value="HTH_XRE"/>
    <property type="match status" value="1"/>
</dbReference>
<dbReference type="PROSITE" id="PS50943">
    <property type="entry name" value="HTH_CROC1"/>
    <property type="match status" value="1"/>
</dbReference>
<sequence>MAQRGNDQDRPTIARALDYLLRGYRDGEGNLVTEEQVATAIQVEGLSAEYITALREGTKRNPTADTLRALAAFFGVKAGFFFDPIPDQTSSAAADHEQAADSAHGGPDPSNVSDGVVYAVDSQANLAARLEYLFNLRVRPDGQPWSMRQVSAAAKEHGVALSVGYLHDLRRGIKKSPNMQQIECLAKIFGVWPGYFFQDDKTLEEMNRRLRTLDALENDRVASIAMRARNLSQRELNMVNALIDSALRDAEDFGKDEPRDR</sequence>
<organism evidence="3 4">
    <name type="scientific">Kineococcus radiotolerans (strain ATCC BAA-149 / DSM 14245 / SRS30216)</name>
    <dbReference type="NCBI Taxonomy" id="266940"/>
    <lineage>
        <taxon>Bacteria</taxon>
        <taxon>Bacillati</taxon>
        <taxon>Actinomycetota</taxon>
        <taxon>Actinomycetes</taxon>
        <taxon>Kineosporiales</taxon>
        <taxon>Kineosporiaceae</taxon>
        <taxon>Kineococcus</taxon>
    </lineage>
</organism>
<geneLocation type="plasmid" evidence="3 4">
    <name>pKRAD01</name>
</geneLocation>
<dbReference type="HOGENOM" id="CLU_1064682_0_0_11"/>
<dbReference type="EMBL" id="CP000751">
    <property type="protein sequence ID" value="ABS06066.1"/>
    <property type="molecule type" value="Genomic_DNA"/>
</dbReference>
<evidence type="ECO:0000313" key="3">
    <source>
        <dbReference type="EMBL" id="ABS06066.1"/>
    </source>
</evidence>
<dbReference type="InterPro" id="IPR001387">
    <property type="entry name" value="Cro/C1-type_HTH"/>
</dbReference>
<dbReference type="GO" id="GO:0003677">
    <property type="term" value="F:DNA binding"/>
    <property type="evidence" value="ECO:0007669"/>
    <property type="project" value="InterPro"/>
</dbReference>
<reference evidence="4" key="1">
    <citation type="journal article" date="2008" name="PLoS ONE">
        <title>Survival in nuclear waste, extreme resistance, and potential applications gleaned from the genome sequence of Kineococcus radiotolerans SRS30216.</title>
        <authorList>
            <person name="Bagwell C.E."/>
            <person name="Bhat S."/>
            <person name="Hawkins G.M."/>
            <person name="Smith B.W."/>
            <person name="Biswas T."/>
            <person name="Hoover T.R."/>
            <person name="Saunders E."/>
            <person name="Han C.S."/>
            <person name="Tsodikov O.V."/>
            <person name="Shimkets L.J."/>
        </authorList>
    </citation>
    <scope>NUCLEOTIDE SEQUENCE [LARGE SCALE GENOMIC DNA]</scope>
    <source>
        <strain evidence="4">ATCC BAA-149 / DSM 14245 / SRS30216</strain>
    </source>
</reference>
<keyword evidence="4" id="KW-1185">Reference proteome</keyword>
<dbReference type="InterPro" id="IPR010982">
    <property type="entry name" value="Lambda_DNA-bd_dom_sf"/>
</dbReference>
<gene>
    <name evidence="3" type="ordered locus">Krad_4607</name>
</gene>
<dbReference type="Gene3D" id="1.10.260.40">
    <property type="entry name" value="lambda repressor-like DNA-binding domains"/>
    <property type="match status" value="2"/>
</dbReference>
<feature type="region of interest" description="Disordered" evidence="1">
    <location>
        <begin position="89"/>
        <end position="112"/>
    </location>
</feature>